<dbReference type="SMART" id="SM00184">
    <property type="entry name" value="RING"/>
    <property type="match status" value="1"/>
</dbReference>
<dbReference type="EMBL" id="JANAVB010035418">
    <property type="protein sequence ID" value="KAJ6805420.1"/>
    <property type="molecule type" value="Genomic_DNA"/>
</dbReference>
<keyword evidence="12 14" id="KW-0539">Nucleus</keyword>
<evidence type="ECO:0000256" key="7">
    <source>
        <dbReference type="ARBA" id="ARBA00022771"/>
    </source>
</evidence>
<evidence type="ECO:0000256" key="9">
    <source>
        <dbReference type="ARBA" id="ARBA00022833"/>
    </source>
</evidence>
<keyword evidence="18" id="KW-1185">Reference proteome</keyword>
<sequence length="865" mass="98717">MASGKRENDSRGGAMVDQSPEVDAAVLQYHNQKLVQQLEAQKSEMHALERKFKGLKDKQSSYDETLIIVNKIWNQLVDDLVLLGIQAGGDPKNLEALDHEECSITDMLESYAPEEIFLLRLLKASPVDCGKNVTMKYIQEALASRHTYTMDLMKQLQEIIASQQASTKSLALSSCGKGSSEGAITQICKVDDHMREVANKMRRAVDVLHQKHKQYADEINAYLDSHSKDQSEIKRLSGELEESMAELEESRRRLVVLQMQKHGTPLMNASVVNAVNGNNSLDKTADRTMGLRELKESVEEAKTLAASRLFELQEAQEDNLSLSKQLEDLQNELKDDNYVLSSKPYTVLNDRLQHMNAELGRYRGLIESLQMDRNHLLRREKELSAKAESADAVRSSIINYDTKIEELQLQIQKLVAEKNELEMKVEEAVQDSGRKDIKDEIHVMASTLSKEMEMMETQLNRSKEAACEALALRGEAVSLRALLDRKNAEHKSLSDTYDAQKIEIKSLKALIEKMEKDKQELQIFLDMYGQECYDNRTVTEIKESENRARAQAEILQTALDEHSLELRVRAANEAEAACQQRLSTAEAEITELRAKVDASQRHLLEIEEAIRIKDAEAAAYITEIETIGQAYEDMQTQNQHLLQQVADRDDYNIKLVSDSVKMKQTISSLLVEKQAKAKQLQQMNSSAEVLKMKMVHSEEQMKAYIAQAIKTSIENRRVNINLDKAKLELAEAEKELKWVKSAVDSADKEYEHNQKRIIELRKELERERNERKKLEEEYEEAKNEVMEMSSENEEAAIQRLQDEIKECKAILKCGVCFDRPKEVVITKCFHLFCSHCIQRNLEIRHRKCPGCGTPFGQSDVREVNI</sequence>
<keyword evidence="10 14" id="KW-0156">Chromatin regulator</keyword>
<dbReference type="Pfam" id="PF13920">
    <property type="entry name" value="zf-C3HC4_3"/>
    <property type="match status" value="1"/>
</dbReference>
<dbReference type="GO" id="GO:0005634">
    <property type="term" value="C:nucleus"/>
    <property type="evidence" value="ECO:0007669"/>
    <property type="project" value="UniProtKB-SubCell"/>
</dbReference>
<protein>
    <recommendedName>
        <fullName evidence="14">E3 ubiquitin protein ligase</fullName>
        <ecNumber evidence="14">2.3.2.27</ecNumber>
    </recommendedName>
</protein>
<evidence type="ECO:0000256" key="3">
    <source>
        <dbReference type="ARBA" id="ARBA00004906"/>
    </source>
</evidence>
<keyword evidence="6 14" id="KW-0479">Metal-binding</keyword>
<proteinExistence type="inferred from homology"/>
<dbReference type="InterPro" id="IPR001841">
    <property type="entry name" value="Znf_RING"/>
</dbReference>
<dbReference type="InterPro" id="IPR013956">
    <property type="entry name" value="E3_ubiquit_lig_Bre1"/>
</dbReference>
<accession>A0AAX6EMY9</accession>
<dbReference type="PROSITE" id="PS50089">
    <property type="entry name" value="ZF_RING_2"/>
    <property type="match status" value="1"/>
</dbReference>
<keyword evidence="7 13" id="KW-0863">Zinc-finger</keyword>
<evidence type="ECO:0000256" key="15">
    <source>
        <dbReference type="SAM" id="Coils"/>
    </source>
</evidence>
<dbReference type="Gene3D" id="3.30.40.10">
    <property type="entry name" value="Zinc/RING finger domain, C3HC4 (zinc finger)"/>
    <property type="match status" value="1"/>
</dbReference>
<reference evidence="17" key="1">
    <citation type="journal article" date="2023" name="GigaByte">
        <title>Genome assembly of the bearded iris, Iris pallida Lam.</title>
        <authorList>
            <person name="Bruccoleri R.E."/>
            <person name="Oakeley E.J."/>
            <person name="Faust A.M.E."/>
            <person name="Altorfer M."/>
            <person name="Dessus-Babus S."/>
            <person name="Burckhardt D."/>
            <person name="Oertli M."/>
            <person name="Naumann U."/>
            <person name="Petersen F."/>
            <person name="Wong J."/>
        </authorList>
    </citation>
    <scope>NUCLEOTIDE SEQUENCE</scope>
    <source>
        <strain evidence="17">GSM-AAB239-AS_SAM_17_03QT</strain>
    </source>
</reference>
<keyword evidence="9 14" id="KW-0862">Zinc</keyword>
<keyword evidence="11 14" id="KW-0175">Coiled coil</keyword>
<feature type="coiled-coil region" evidence="15">
    <location>
        <begin position="715"/>
        <end position="810"/>
    </location>
</feature>
<evidence type="ECO:0000313" key="18">
    <source>
        <dbReference type="Proteomes" id="UP001140949"/>
    </source>
</evidence>
<evidence type="ECO:0000256" key="5">
    <source>
        <dbReference type="ARBA" id="ARBA00022679"/>
    </source>
</evidence>
<dbReference type="AlphaFoldDB" id="A0AAX6EMY9"/>
<dbReference type="PROSITE" id="PS00518">
    <property type="entry name" value="ZF_RING_1"/>
    <property type="match status" value="1"/>
</dbReference>
<evidence type="ECO:0000256" key="1">
    <source>
        <dbReference type="ARBA" id="ARBA00000900"/>
    </source>
</evidence>
<keyword evidence="8 14" id="KW-0833">Ubl conjugation pathway</keyword>
<feature type="coiled-coil region" evidence="15">
    <location>
        <begin position="366"/>
        <end position="465"/>
    </location>
</feature>
<comment type="caution">
    <text evidence="17">The sequence shown here is derived from an EMBL/GenBank/DDBJ whole genome shotgun (WGS) entry which is preliminary data.</text>
</comment>
<evidence type="ECO:0000256" key="2">
    <source>
        <dbReference type="ARBA" id="ARBA00004123"/>
    </source>
</evidence>
<comment type="pathway">
    <text evidence="3 14">Protein modification; protein ubiquitination.</text>
</comment>
<evidence type="ECO:0000256" key="8">
    <source>
        <dbReference type="ARBA" id="ARBA00022786"/>
    </source>
</evidence>
<feature type="coiled-coil region" evidence="15">
    <location>
        <begin position="31"/>
        <end position="58"/>
    </location>
</feature>
<evidence type="ECO:0000256" key="12">
    <source>
        <dbReference type="ARBA" id="ARBA00023242"/>
    </source>
</evidence>
<dbReference type="GO" id="GO:0016567">
    <property type="term" value="P:protein ubiquitination"/>
    <property type="evidence" value="ECO:0007669"/>
    <property type="project" value="UniProtKB-UniRule"/>
</dbReference>
<evidence type="ECO:0000256" key="13">
    <source>
        <dbReference type="PROSITE-ProRule" id="PRU00175"/>
    </source>
</evidence>
<dbReference type="SUPFAM" id="SSF57850">
    <property type="entry name" value="RING/U-box"/>
    <property type="match status" value="1"/>
</dbReference>
<feature type="coiled-coil region" evidence="15">
    <location>
        <begin position="497"/>
        <end position="609"/>
    </location>
</feature>
<dbReference type="GO" id="GO:0008270">
    <property type="term" value="F:zinc ion binding"/>
    <property type="evidence" value="ECO:0007669"/>
    <property type="project" value="UniProtKB-KW"/>
</dbReference>
<dbReference type="CDD" id="cd16499">
    <property type="entry name" value="RING-HC_Bre1-like"/>
    <property type="match status" value="1"/>
</dbReference>
<keyword evidence="5 14" id="KW-0808">Transferase</keyword>
<evidence type="ECO:0000256" key="6">
    <source>
        <dbReference type="ARBA" id="ARBA00022723"/>
    </source>
</evidence>
<organism evidence="17 18">
    <name type="scientific">Iris pallida</name>
    <name type="common">Sweet iris</name>
    <dbReference type="NCBI Taxonomy" id="29817"/>
    <lineage>
        <taxon>Eukaryota</taxon>
        <taxon>Viridiplantae</taxon>
        <taxon>Streptophyta</taxon>
        <taxon>Embryophyta</taxon>
        <taxon>Tracheophyta</taxon>
        <taxon>Spermatophyta</taxon>
        <taxon>Magnoliopsida</taxon>
        <taxon>Liliopsida</taxon>
        <taxon>Asparagales</taxon>
        <taxon>Iridaceae</taxon>
        <taxon>Iridoideae</taxon>
        <taxon>Irideae</taxon>
        <taxon>Iris</taxon>
    </lineage>
</organism>
<dbReference type="GO" id="GO:0061630">
    <property type="term" value="F:ubiquitin protein ligase activity"/>
    <property type="evidence" value="ECO:0007669"/>
    <property type="project" value="UniProtKB-EC"/>
</dbReference>
<dbReference type="InterPro" id="IPR013083">
    <property type="entry name" value="Znf_RING/FYVE/PHD"/>
</dbReference>
<name>A0AAX6EMY9_IRIPA</name>
<dbReference type="InterPro" id="IPR017907">
    <property type="entry name" value="Znf_RING_CS"/>
</dbReference>
<evidence type="ECO:0000256" key="11">
    <source>
        <dbReference type="ARBA" id="ARBA00023054"/>
    </source>
</evidence>
<feature type="domain" description="RING-type" evidence="16">
    <location>
        <begin position="813"/>
        <end position="851"/>
    </location>
</feature>
<comment type="similarity">
    <text evidence="4 14">Belongs to the BRE1 family.</text>
</comment>
<dbReference type="GO" id="GO:0033503">
    <property type="term" value="C:HULC complex"/>
    <property type="evidence" value="ECO:0007669"/>
    <property type="project" value="TreeGrafter"/>
</dbReference>
<evidence type="ECO:0000259" key="16">
    <source>
        <dbReference type="PROSITE" id="PS50089"/>
    </source>
</evidence>
<evidence type="ECO:0000256" key="4">
    <source>
        <dbReference type="ARBA" id="ARBA00005555"/>
    </source>
</evidence>
<dbReference type="PANTHER" id="PTHR23163:SF8">
    <property type="entry name" value="E3 UBIQUITIN-PROTEIN LIGASE BRE1-LIKE 2"/>
    <property type="match status" value="1"/>
</dbReference>
<comment type="subcellular location">
    <subcellularLocation>
        <location evidence="2 14">Nucleus</location>
    </subcellularLocation>
</comment>
<dbReference type="PANTHER" id="PTHR23163">
    <property type="entry name" value="RING FINGER PROTEIN-RELATED"/>
    <property type="match status" value="1"/>
</dbReference>
<dbReference type="GO" id="GO:0006325">
    <property type="term" value="P:chromatin organization"/>
    <property type="evidence" value="ECO:0007669"/>
    <property type="project" value="UniProtKB-KW"/>
</dbReference>
<evidence type="ECO:0000256" key="10">
    <source>
        <dbReference type="ARBA" id="ARBA00022853"/>
    </source>
</evidence>
<reference evidence="17" key="2">
    <citation type="submission" date="2023-04" db="EMBL/GenBank/DDBJ databases">
        <authorList>
            <person name="Bruccoleri R.E."/>
            <person name="Oakeley E.J."/>
            <person name="Faust A.-M."/>
            <person name="Dessus-Babus S."/>
            <person name="Altorfer M."/>
            <person name="Burckhardt D."/>
            <person name="Oertli M."/>
            <person name="Naumann U."/>
            <person name="Petersen F."/>
            <person name="Wong J."/>
        </authorList>
    </citation>
    <scope>NUCLEOTIDE SEQUENCE</scope>
    <source>
        <strain evidence="17">GSM-AAB239-AS_SAM_17_03QT</strain>
        <tissue evidence="17">Leaf</tissue>
    </source>
</reference>
<comment type="catalytic activity">
    <reaction evidence="1 14">
        <text>S-ubiquitinyl-[E2 ubiquitin-conjugating enzyme]-L-cysteine + [acceptor protein]-L-lysine = [E2 ubiquitin-conjugating enzyme]-L-cysteine + N(6)-ubiquitinyl-[acceptor protein]-L-lysine.</text>
        <dbReference type="EC" id="2.3.2.27"/>
    </reaction>
</comment>
<dbReference type="Proteomes" id="UP001140949">
    <property type="component" value="Unassembled WGS sequence"/>
</dbReference>
<evidence type="ECO:0000256" key="14">
    <source>
        <dbReference type="RuleBase" id="RU365038"/>
    </source>
</evidence>
<dbReference type="EC" id="2.3.2.27" evidence="14"/>
<feature type="coiled-coil region" evidence="15">
    <location>
        <begin position="233"/>
        <end position="260"/>
    </location>
</feature>
<evidence type="ECO:0000313" key="17">
    <source>
        <dbReference type="EMBL" id="KAJ6805420.1"/>
    </source>
</evidence>
<gene>
    <name evidence="17" type="ORF">M6B38_180395</name>
</gene>